<feature type="non-terminal residue" evidence="2">
    <location>
        <position position="1"/>
    </location>
</feature>
<dbReference type="InParanoid" id="G4ZX82"/>
<dbReference type="Proteomes" id="UP000002640">
    <property type="component" value="Unassembled WGS sequence"/>
</dbReference>
<evidence type="ECO:0000259" key="1">
    <source>
        <dbReference type="Pfam" id="PF25597"/>
    </source>
</evidence>
<dbReference type="GeneID" id="20659620"/>
<proteinExistence type="predicted"/>
<keyword evidence="3" id="KW-1185">Reference proteome</keyword>
<dbReference type="Pfam" id="PF25597">
    <property type="entry name" value="SH3_retrovirus"/>
    <property type="match status" value="1"/>
</dbReference>
<organism evidence="2 3">
    <name type="scientific">Phytophthora sojae (strain P6497)</name>
    <name type="common">Soybean stem and root rot agent</name>
    <name type="synonym">Phytophthora megasperma f. sp. glycines</name>
    <dbReference type="NCBI Taxonomy" id="1094619"/>
    <lineage>
        <taxon>Eukaryota</taxon>
        <taxon>Sar</taxon>
        <taxon>Stramenopiles</taxon>
        <taxon>Oomycota</taxon>
        <taxon>Peronosporomycetes</taxon>
        <taxon>Peronosporales</taxon>
        <taxon>Peronosporaceae</taxon>
        <taxon>Phytophthora</taxon>
    </lineage>
</organism>
<dbReference type="EMBL" id="JH159157">
    <property type="protein sequence ID" value="EGZ11799.1"/>
    <property type="molecule type" value="Genomic_DNA"/>
</dbReference>
<gene>
    <name evidence="2" type="ORF">PHYSODRAFT_515007</name>
</gene>
<evidence type="ECO:0000313" key="3">
    <source>
        <dbReference type="Proteomes" id="UP000002640"/>
    </source>
</evidence>
<dbReference type="KEGG" id="psoj:PHYSODRAFT_515007"/>
<dbReference type="AlphaFoldDB" id="G4ZX82"/>
<sequence>VTVYNFSSTKANQGRKPYELYEGRKPDVSGLRHDPTAREALFLGYPEETTGYRLLDLVSGRIVESRDVKFREMWTVSGDYVSQLLRRSTLISQVWCYPLQFRM</sequence>
<accession>G4ZX82</accession>
<name>G4ZX82_PHYSP</name>
<feature type="domain" description="Retroviral polymerase SH3-like" evidence="1">
    <location>
        <begin position="34"/>
        <end position="73"/>
    </location>
</feature>
<protein>
    <recommendedName>
        <fullName evidence="1">Retroviral polymerase SH3-like domain-containing protein</fullName>
    </recommendedName>
</protein>
<evidence type="ECO:0000313" key="2">
    <source>
        <dbReference type="EMBL" id="EGZ11799.1"/>
    </source>
</evidence>
<dbReference type="InterPro" id="IPR057670">
    <property type="entry name" value="SH3_retrovirus"/>
</dbReference>
<reference evidence="2 3" key="1">
    <citation type="journal article" date="2006" name="Science">
        <title>Phytophthora genome sequences uncover evolutionary origins and mechanisms of pathogenesis.</title>
        <authorList>
            <person name="Tyler B.M."/>
            <person name="Tripathy S."/>
            <person name="Zhang X."/>
            <person name="Dehal P."/>
            <person name="Jiang R.H."/>
            <person name="Aerts A."/>
            <person name="Arredondo F.D."/>
            <person name="Baxter L."/>
            <person name="Bensasson D."/>
            <person name="Beynon J.L."/>
            <person name="Chapman J."/>
            <person name="Damasceno C.M."/>
            <person name="Dorrance A.E."/>
            <person name="Dou D."/>
            <person name="Dickerman A.W."/>
            <person name="Dubchak I.L."/>
            <person name="Garbelotto M."/>
            <person name="Gijzen M."/>
            <person name="Gordon S.G."/>
            <person name="Govers F."/>
            <person name="Grunwald N.J."/>
            <person name="Huang W."/>
            <person name="Ivors K.L."/>
            <person name="Jones R.W."/>
            <person name="Kamoun S."/>
            <person name="Krampis K."/>
            <person name="Lamour K.H."/>
            <person name="Lee M.K."/>
            <person name="McDonald W.H."/>
            <person name="Medina M."/>
            <person name="Meijer H.J."/>
            <person name="Nordberg E.K."/>
            <person name="Maclean D.J."/>
            <person name="Ospina-Giraldo M.D."/>
            <person name="Morris P.F."/>
            <person name="Phuntumart V."/>
            <person name="Putnam N.H."/>
            <person name="Rash S."/>
            <person name="Rose J.K."/>
            <person name="Sakihama Y."/>
            <person name="Salamov A.A."/>
            <person name="Savidor A."/>
            <person name="Scheuring C.F."/>
            <person name="Smith B.M."/>
            <person name="Sobral B.W."/>
            <person name="Terry A."/>
            <person name="Torto-Alalibo T.A."/>
            <person name="Win J."/>
            <person name="Xu Z."/>
            <person name="Zhang H."/>
            <person name="Grigoriev I.V."/>
            <person name="Rokhsar D.S."/>
            <person name="Boore J.L."/>
        </authorList>
    </citation>
    <scope>NUCLEOTIDE SEQUENCE [LARGE SCALE GENOMIC DNA]</scope>
    <source>
        <strain evidence="2 3">P6497</strain>
    </source>
</reference>
<dbReference type="RefSeq" id="XP_009532132.1">
    <property type="nucleotide sequence ID" value="XM_009533837.1"/>
</dbReference>